<dbReference type="AlphaFoldDB" id="A0A0B1ZP51"/>
<name>A0A0B1ZP51_9SPHN</name>
<dbReference type="GO" id="GO:0005506">
    <property type="term" value="F:iron ion binding"/>
    <property type="evidence" value="ECO:0007669"/>
    <property type="project" value="InterPro"/>
</dbReference>
<reference evidence="8 9" key="1">
    <citation type="submission" date="2014-10" db="EMBL/GenBank/DDBJ databases">
        <title>Genome sequence of Novosphingobium malaysiense MUSC 273(T).</title>
        <authorList>
            <person name="Lee L.-H."/>
        </authorList>
    </citation>
    <scope>NUCLEOTIDE SEQUENCE [LARGE SCALE GENOMIC DNA]</scope>
    <source>
        <strain evidence="8 9">MUSC 273</strain>
    </source>
</reference>
<keyword evidence="4" id="KW-0560">Oxidoreductase</keyword>
<dbReference type="PANTHER" id="PTHR43756">
    <property type="entry name" value="CHOLINE MONOOXYGENASE, CHLOROPLASTIC"/>
    <property type="match status" value="1"/>
</dbReference>
<evidence type="ECO:0000256" key="1">
    <source>
        <dbReference type="ARBA" id="ARBA00008751"/>
    </source>
</evidence>
<evidence type="ECO:0000256" key="4">
    <source>
        <dbReference type="ARBA" id="ARBA00023002"/>
    </source>
</evidence>
<dbReference type="STRING" id="1348853.LK12_00645"/>
<comment type="caution">
    <text evidence="8">The sequence shown here is derived from an EMBL/GenBank/DDBJ whole genome shotgun (WGS) entry which is preliminary data.</text>
</comment>
<evidence type="ECO:0000256" key="6">
    <source>
        <dbReference type="ARBA" id="ARBA00023014"/>
    </source>
</evidence>
<dbReference type="Gene3D" id="3.90.380.10">
    <property type="entry name" value="Naphthalene 1,2-dioxygenase Alpha Subunit, Chain A, domain 1"/>
    <property type="match status" value="1"/>
</dbReference>
<dbReference type="Proteomes" id="UP000031057">
    <property type="component" value="Unassembled WGS sequence"/>
</dbReference>
<evidence type="ECO:0000259" key="7">
    <source>
        <dbReference type="PROSITE" id="PS51296"/>
    </source>
</evidence>
<keyword evidence="9" id="KW-1185">Reference proteome</keyword>
<dbReference type="GO" id="GO:0051537">
    <property type="term" value="F:2 iron, 2 sulfur cluster binding"/>
    <property type="evidence" value="ECO:0007669"/>
    <property type="project" value="UniProtKB-KW"/>
</dbReference>
<dbReference type="Pfam" id="PF00355">
    <property type="entry name" value="Rieske"/>
    <property type="match status" value="1"/>
</dbReference>
<dbReference type="InterPro" id="IPR001663">
    <property type="entry name" value="Rng_hydr_dOase-A"/>
</dbReference>
<dbReference type="RefSeq" id="WP_039278126.1">
    <property type="nucleotide sequence ID" value="NZ_JTDI01000001.1"/>
</dbReference>
<gene>
    <name evidence="8" type="ORF">LK12_00645</name>
</gene>
<evidence type="ECO:0000256" key="5">
    <source>
        <dbReference type="ARBA" id="ARBA00023004"/>
    </source>
</evidence>
<proteinExistence type="inferred from homology"/>
<dbReference type="PRINTS" id="PR00090">
    <property type="entry name" value="RNGDIOXGNASE"/>
</dbReference>
<accession>A0A0B1ZP51</accession>
<keyword evidence="2" id="KW-0001">2Fe-2S</keyword>
<comment type="similarity">
    <text evidence="1">Belongs to the bacterial ring-hydroxylating dioxygenase alpha subunit family.</text>
</comment>
<dbReference type="CDD" id="cd03469">
    <property type="entry name" value="Rieske_RO_Alpha_N"/>
    <property type="match status" value="1"/>
</dbReference>
<keyword evidence="6" id="KW-0411">Iron-sulfur</keyword>
<dbReference type="Gene3D" id="2.102.10.10">
    <property type="entry name" value="Rieske [2Fe-2S] iron-sulphur domain"/>
    <property type="match status" value="1"/>
</dbReference>
<dbReference type="OrthoDB" id="7456916at2"/>
<evidence type="ECO:0000256" key="3">
    <source>
        <dbReference type="ARBA" id="ARBA00022723"/>
    </source>
</evidence>
<dbReference type="GO" id="GO:0016491">
    <property type="term" value="F:oxidoreductase activity"/>
    <property type="evidence" value="ECO:0007669"/>
    <property type="project" value="UniProtKB-KW"/>
</dbReference>
<keyword evidence="5" id="KW-0408">Iron</keyword>
<dbReference type="PROSITE" id="PS51296">
    <property type="entry name" value="RIESKE"/>
    <property type="match status" value="1"/>
</dbReference>
<evidence type="ECO:0000256" key="2">
    <source>
        <dbReference type="ARBA" id="ARBA00022714"/>
    </source>
</evidence>
<dbReference type="InterPro" id="IPR017941">
    <property type="entry name" value="Rieske_2Fe-2S"/>
</dbReference>
<protein>
    <recommendedName>
        <fullName evidence="7">Rieske domain-containing protein</fullName>
    </recommendedName>
</protein>
<dbReference type="InterPro" id="IPR036922">
    <property type="entry name" value="Rieske_2Fe-2S_sf"/>
</dbReference>
<evidence type="ECO:0000313" key="9">
    <source>
        <dbReference type="Proteomes" id="UP000031057"/>
    </source>
</evidence>
<dbReference type="SUPFAM" id="SSF50022">
    <property type="entry name" value="ISP domain"/>
    <property type="match status" value="1"/>
</dbReference>
<evidence type="ECO:0000313" key="8">
    <source>
        <dbReference type="EMBL" id="KHK92935.1"/>
    </source>
</evidence>
<dbReference type="Pfam" id="PF00848">
    <property type="entry name" value="Ring_hydroxyl_A"/>
    <property type="match status" value="1"/>
</dbReference>
<dbReference type="SUPFAM" id="SSF55961">
    <property type="entry name" value="Bet v1-like"/>
    <property type="match status" value="1"/>
</dbReference>
<feature type="domain" description="Rieske" evidence="7">
    <location>
        <begin position="45"/>
        <end position="154"/>
    </location>
</feature>
<organism evidence="8 9">
    <name type="scientific">Novosphingobium malaysiense</name>
    <dbReference type="NCBI Taxonomy" id="1348853"/>
    <lineage>
        <taxon>Bacteria</taxon>
        <taxon>Pseudomonadati</taxon>
        <taxon>Pseudomonadota</taxon>
        <taxon>Alphaproteobacteria</taxon>
        <taxon>Sphingomonadales</taxon>
        <taxon>Sphingomonadaceae</taxon>
        <taxon>Novosphingobium</taxon>
    </lineage>
</organism>
<keyword evidence="3" id="KW-0479">Metal-binding</keyword>
<dbReference type="InterPro" id="IPR015879">
    <property type="entry name" value="Ring_hydroxy_dOase_asu_C_dom"/>
</dbReference>
<dbReference type="PANTHER" id="PTHR43756:SF1">
    <property type="entry name" value="3-PHENYLPROPIONATE_CINNAMIC ACID DIOXYGENASE SUBUNIT ALPHA"/>
    <property type="match status" value="1"/>
</dbReference>
<sequence length="396" mass="44111">MNYASKAPTPALVWPADVGDVPAEVFVRPDIFEAELETIFYGPYWHTVGHEAEIPNPGDFKTFDLGRVPLLIARGDDGQVRVFINACSHRQNQVETATCGHSKGFVCPYHRWTFKNDGSLLGCPGSEDFSPKFKKSEYGLKQVNMEIVAGLILVCLDDNPPDIDAYLDVGRENIEKTLGHEGGLKLLGYQKVRYACNWKVVMDNDGYHAPLLHTGFRLLGWQAGKGKQFYTPFTAGVASELSPGQASGGTLKDPSLIEFKDSAWDSYVTGIFPATIMVKHLDVFSVRFCVARSVDCTEIHYAYFAKNTDSEELEKHRVRQASNLLGPCGMISMEDAAIFARIQIASNARGTAIMQKGLKDLKTIPTEFYQNDETPNIPRWHDYRQIMGFPIEGEAQ</sequence>
<dbReference type="EMBL" id="JTDI01000001">
    <property type="protein sequence ID" value="KHK92935.1"/>
    <property type="molecule type" value="Genomic_DNA"/>
</dbReference>